<evidence type="ECO:0000256" key="2">
    <source>
        <dbReference type="SAM" id="Phobius"/>
    </source>
</evidence>
<feature type="compositionally biased region" description="Low complexity" evidence="1">
    <location>
        <begin position="288"/>
        <end position="303"/>
    </location>
</feature>
<sequence length="460" mass="49530">MTSGFAQPIVQSLSWFFDLKEDDLWGCVTSNPECAIFPHQGTMDLIGLSGSIRSGVILDRLLFVTGAASYGWGYESCRPEGSDARATTSFTINGVTISFSDDVPVCPTVTRLMHNGTLNIGNETTIWIDMTSPWGGANYTQSTIYIGHFILEAKAIDPITTTTIPVQASTLVSYFTTSSIQTVTHMIIHGTSDSSSASSGIGGVPEASISNSYTDTMQSKVPGIVGGTVAGLCAIFIILLFLWRRHQHRKGSITDAVAYEKQATWSLTPVTNPHSSSDGLGDLHAGGRSRPPSYRPSSSAPEPIHSQECLLGGTICPSTPSTQGGHAPKLRLVNEMSRTQHNVSSVGHMTSPATTAGSLPTYGNHNDTPLVTFRGQLALVSDVGEEDIVNDSLHEWAEENRDLVPPHLERRLRTLGYVPGSNPSKISPENWLVGFGVTRYELAGLQELYERCTAPPVYPF</sequence>
<evidence type="ECO:0000256" key="1">
    <source>
        <dbReference type="SAM" id="MobiDB-lite"/>
    </source>
</evidence>
<reference evidence="4" key="2">
    <citation type="submission" date="2015-01" db="EMBL/GenBank/DDBJ databases">
        <title>Evolutionary Origins and Diversification of the Mycorrhizal Mutualists.</title>
        <authorList>
            <consortium name="DOE Joint Genome Institute"/>
            <consortium name="Mycorrhizal Genomics Consortium"/>
            <person name="Kohler A."/>
            <person name="Kuo A."/>
            <person name="Nagy L.G."/>
            <person name="Floudas D."/>
            <person name="Copeland A."/>
            <person name="Barry K.W."/>
            <person name="Cichocki N."/>
            <person name="Veneault-Fourrey C."/>
            <person name="LaButti K."/>
            <person name="Lindquist E.A."/>
            <person name="Lipzen A."/>
            <person name="Lundell T."/>
            <person name="Morin E."/>
            <person name="Murat C."/>
            <person name="Riley R."/>
            <person name="Ohm R."/>
            <person name="Sun H."/>
            <person name="Tunlid A."/>
            <person name="Henrissat B."/>
            <person name="Grigoriev I.V."/>
            <person name="Hibbett D.S."/>
            <person name="Martin F."/>
        </authorList>
    </citation>
    <scope>NUCLEOTIDE SEQUENCE [LARGE SCALE GENOMIC DNA]</scope>
    <source>
        <strain evidence="4">MAFF 305830</strain>
    </source>
</reference>
<dbReference type="HOGENOM" id="CLU_600149_0_0_1"/>
<feature type="compositionally biased region" description="Polar residues" evidence="1">
    <location>
        <begin position="268"/>
        <end position="278"/>
    </location>
</feature>
<feature type="transmembrane region" description="Helical" evidence="2">
    <location>
        <begin position="221"/>
        <end position="243"/>
    </location>
</feature>
<keyword evidence="4" id="KW-1185">Reference proteome</keyword>
<accession>A0A0C2X1Z7</accession>
<keyword evidence="2" id="KW-0812">Transmembrane</keyword>
<keyword evidence="2" id="KW-1133">Transmembrane helix</keyword>
<name>A0A0C2X1Z7_SERVB</name>
<reference evidence="3 4" key="1">
    <citation type="submission" date="2014-04" db="EMBL/GenBank/DDBJ databases">
        <authorList>
            <consortium name="DOE Joint Genome Institute"/>
            <person name="Kuo A."/>
            <person name="Zuccaro A."/>
            <person name="Kohler A."/>
            <person name="Nagy L.G."/>
            <person name="Floudas D."/>
            <person name="Copeland A."/>
            <person name="Barry K.W."/>
            <person name="Cichocki N."/>
            <person name="Veneault-Fourrey C."/>
            <person name="LaButti K."/>
            <person name="Lindquist E.A."/>
            <person name="Lipzen A."/>
            <person name="Lundell T."/>
            <person name="Morin E."/>
            <person name="Murat C."/>
            <person name="Sun H."/>
            <person name="Tunlid A."/>
            <person name="Henrissat B."/>
            <person name="Grigoriev I.V."/>
            <person name="Hibbett D.S."/>
            <person name="Martin F."/>
            <person name="Nordberg H.P."/>
            <person name="Cantor M.N."/>
            <person name="Hua S.X."/>
        </authorList>
    </citation>
    <scope>NUCLEOTIDE SEQUENCE [LARGE SCALE GENOMIC DNA]</scope>
    <source>
        <strain evidence="3 4">MAFF 305830</strain>
    </source>
</reference>
<protein>
    <submittedName>
        <fullName evidence="3">Uncharacterized protein</fullName>
    </submittedName>
</protein>
<keyword evidence="2" id="KW-0472">Membrane</keyword>
<organism evidence="3 4">
    <name type="scientific">Serendipita vermifera MAFF 305830</name>
    <dbReference type="NCBI Taxonomy" id="933852"/>
    <lineage>
        <taxon>Eukaryota</taxon>
        <taxon>Fungi</taxon>
        <taxon>Dikarya</taxon>
        <taxon>Basidiomycota</taxon>
        <taxon>Agaricomycotina</taxon>
        <taxon>Agaricomycetes</taxon>
        <taxon>Sebacinales</taxon>
        <taxon>Serendipitaceae</taxon>
        <taxon>Serendipita</taxon>
    </lineage>
</organism>
<gene>
    <name evidence="3" type="ORF">M408DRAFT_20597</name>
</gene>
<dbReference type="Proteomes" id="UP000054097">
    <property type="component" value="Unassembled WGS sequence"/>
</dbReference>
<proteinExistence type="predicted"/>
<dbReference type="EMBL" id="KN824280">
    <property type="protein sequence ID" value="KIM32278.1"/>
    <property type="molecule type" value="Genomic_DNA"/>
</dbReference>
<dbReference type="AlphaFoldDB" id="A0A0C2X1Z7"/>
<feature type="region of interest" description="Disordered" evidence="1">
    <location>
        <begin position="268"/>
        <end position="303"/>
    </location>
</feature>
<dbReference type="STRING" id="933852.A0A0C2X1Z7"/>
<evidence type="ECO:0000313" key="4">
    <source>
        <dbReference type="Proteomes" id="UP000054097"/>
    </source>
</evidence>
<evidence type="ECO:0000313" key="3">
    <source>
        <dbReference type="EMBL" id="KIM32278.1"/>
    </source>
</evidence>